<comment type="similarity">
    <text evidence="7">Belongs to the methyl-accepting chemotaxis (MCP) protein family.</text>
</comment>
<evidence type="ECO:0000259" key="9">
    <source>
        <dbReference type="PROSITE" id="PS50111"/>
    </source>
</evidence>
<gene>
    <name evidence="10" type="ORF">PSO31014_03295</name>
</gene>
<dbReference type="SMART" id="SM01049">
    <property type="entry name" value="Cache_2"/>
    <property type="match status" value="1"/>
</dbReference>
<dbReference type="InterPro" id="IPR051310">
    <property type="entry name" value="MCP_chemotaxis"/>
</dbReference>
<evidence type="ECO:0000256" key="2">
    <source>
        <dbReference type="ARBA" id="ARBA00022475"/>
    </source>
</evidence>
<dbReference type="PANTHER" id="PTHR43531:SF14">
    <property type="entry name" value="METHYL-ACCEPTING CHEMOTAXIS PROTEIN I-RELATED"/>
    <property type="match status" value="1"/>
</dbReference>
<keyword evidence="8" id="KW-0807">Transducer</keyword>
<keyword evidence="5" id="KW-1133">Transmembrane helix</keyword>
<accession>A0ABY6W4E4</accession>
<evidence type="ECO:0000256" key="1">
    <source>
        <dbReference type="ARBA" id="ARBA00004651"/>
    </source>
</evidence>
<dbReference type="SUPFAM" id="SSF58104">
    <property type="entry name" value="Methyl-accepting chemotaxis protein (MCP) signaling domain"/>
    <property type="match status" value="1"/>
</dbReference>
<evidence type="ECO:0000256" key="8">
    <source>
        <dbReference type="PROSITE-ProRule" id="PRU00284"/>
    </source>
</evidence>
<name>A0ABY6W4E4_9BURK</name>
<sequence length="536" mass="57090">MKLSFSQKLWLPLILSLACFACLSISDAISSRGIRLEERQSGLVHAMELAKSVIQSYADQAATGTLTIDEAKRSAIGVIRKMRYAGGKGYFTILNPDGVLLMSATKPEDEGRNVSGFRDRNGEPFNQNVLNQIHRDGSGFTRYAFGKPGATGIFPKISYNDAYRPWQWILMTGVYVDDINAAFYASLVRSLGVFAVIGTLLSIAVVGVNRGIWRSLGGEPKYAAEIATRIAENDLAFVVQDERAGSGSLLHSMKRMRDHLAETIRVIKVSAESVSIAAHEIAGGNVDLSIRTEAQAVSLNQTVANLAELAGTIRHNADNACRADMFAANVAGLADAGDQAVAAMLQTIGRISESSAKISEITGMIEAIAFQTNILSLNAAVESARAGAHGRGFAVVASEVRALAQRAACAARDIKALIETSSTLVADGSRQAHDVGTTMGRVRQAINELSSIVGEIAAASSDQGKRIELANQAFMQMDESTQQNAALVEEAAAAAQSLEEQASNLREAVSVFRLSDAQDSRRSPPDRAMTLALGAL</sequence>
<dbReference type="PROSITE" id="PS51257">
    <property type="entry name" value="PROKAR_LIPOPROTEIN"/>
    <property type="match status" value="1"/>
</dbReference>
<evidence type="ECO:0000256" key="6">
    <source>
        <dbReference type="ARBA" id="ARBA00023136"/>
    </source>
</evidence>
<evidence type="ECO:0000256" key="4">
    <source>
        <dbReference type="ARBA" id="ARBA00022692"/>
    </source>
</evidence>
<keyword evidence="4" id="KW-0812">Transmembrane</keyword>
<dbReference type="PANTHER" id="PTHR43531">
    <property type="entry name" value="PROTEIN ICFG"/>
    <property type="match status" value="1"/>
</dbReference>
<dbReference type="EMBL" id="CABPSG010000009">
    <property type="protein sequence ID" value="VVE24303.1"/>
    <property type="molecule type" value="Genomic_DNA"/>
</dbReference>
<keyword evidence="6" id="KW-0472">Membrane</keyword>
<dbReference type="PRINTS" id="PR00260">
    <property type="entry name" value="CHEMTRNSDUCR"/>
</dbReference>
<reference evidence="10 11" key="1">
    <citation type="submission" date="2019-08" db="EMBL/GenBank/DDBJ databases">
        <authorList>
            <person name="Peeters C."/>
        </authorList>
    </citation>
    <scope>NUCLEOTIDE SEQUENCE [LARGE SCALE GENOMIC DNA]</scope>
    <source>
        <strain evidence="10 11">LMG 31014</strain>
    </source>
</reference>
<dbReference type="Gene3D" id="3.30.450.20">
    <property type="entry name" value="PAS domain"/>
    <property type="match status" value="1"/>
</dbReference>
<comment type="caution">
    <text evidence="10">The sequence shown here is derived from an EMBL/GenBank/DDBJ whole genome shotgun (WGS) entry which is preliminary data.</text>
</comment>
<organism evidence="10 11">
    <name type="scientific">Pandoraea soli</name>
    <dbReference type="NCBI Taxonomy" id="2508293"/>
    <lineage>
        <taxon>Bacteria</taxon>
        <taxon>Pseudomonadati</taxon>
        <taxon>Pseudomonadota</taxon>
        <taxon>Betaproteobacteria</taxon>
        <taxon>Burkholderiales</taxon>
        <taxon>Burkholderiaceae</taxon>
        <taxon>Pandoraea</taxon>
    </lineage>
</organism>
<evidence type="ECO:0000313" key="11">
    <source>
        <dbReference type="Proteomes" id="UP000405357"/>
    </source>
</evidence>
<feature type="domain" description="Methyl-accepting transducer" evidence="9">
    <location>
        <begin position="270"/>
        <end position="499"/>
    </location>
</feature>
<protein>
    <submittedName>
        <fullName evidence="10">Chemotaxis protein</fullName>
    </submittedName>
</protein>
<dbReference type="Gene3D" id="1.10.287.950">
    <property type="entry name" value="Methyl-accepting chemotaxis protein"/>
    <property type="match status" value="1"/>
</dbReference>
<dbReference type="InterPro" id="IPR004090">
    <property type="entry name" value="Chemotax_Me-accpt_rcpt"/>
</dbReference>
<keyword evidence="2" id="KW-1003">Cell membrane</keyword>
<evidence type="ECO:0000256" key="3">
    <source>
        <dbReference type="ARBA" id="ARBA00022481"/>
    </source>
</evidence>
<evidence type="ECO:0000256" key="7">
    <source>
        <dbReference type="ARBA" id="ARBA00029447"/>
    </source>
</evidence>
<evidence type="ECO:0000313" key="10">
    <source>
        <dbReference type="EMBL" id="VVE24303.1"/>
    </source>
</evidence>
<proteinExistence type="inferred from homology"/>
<dbReference type="SMART" id="SM00283">
    <property type="entry name" value="MA"/>
    <property type="match status" value="1"/>
</dbReference>
<dbReference type="Pfam" id="PF00015">
    <property type="entry name" value="MCPsignal"/>
    <property type="match status" value="1"/>
</dbReference>
<dbReference type="InterPro" id="IPR004089">
    <property type="entry name" value="MCPsignal_dom"/>
</dbReference>
<dbReference type="PROSITE" id="PS50111">
    <property type="entry name" value="CHEMOTAXIS_TRANSDUC_2"/>
    <property type="match status" value="1"/>
</dbReference>
<keyword evidence="3" id="KW-0488">Methylation</keyword>
<evidence type="ECO:0000256" key="5">
    <source>
        <dbReference type="ARBA" id="ARBA00022989"/>
    </source>
</evidence>
<keyword evidence="11" id="KW-1185">Reference proteome</keyword>
<dbReference type="Proteomes" id="UP000405357">
    <property type="component" value="Unassembled WGS sequence"/>
</dbReference>
<dbReference type="Pfam" id="PF17200">
    <property type="entry name" value="sCache_2"/>
    <property type="match status" value="1"/>
</dbReference>
<comment type="subcellular location">
    <subcellularLocation>
        <location evidence="1">Cell membrane</location>
        <topology evidence="1">Multi-pass membrane protein</topology>
    </subcellularLocation>
</comment>
<dbReference type="InterPro" id="IPR033480">
    <property type="entry name" value="sCache_2"/>
</dbReference>
<dbReference type="RefSeq" id="WP_150552587.1">
    <property type="nucleotide sequence ID" value="NZ_CABPSG010000009.1"/>
</dbReference>